<dbReference type="InterPro" id="IPR050979">
    <property type="entry name" value="LD-transpeptidase"/>
</dbReference>
<evidence type="ECO:0000256" key="7">
    <source>
        <dbReference type="ARBA" id="ARBA00022984"/>
    </source>
</evidence>
<dbReference type="GO" id="GO:0018104">
    <property type="term" value="P:peptidoglycan-protein cross-linking"/>
    <property type="evidence" value="ECO:0007669"/>
    <property type="project" value="TreeGrafter"/>
</dbReference>
<name>A0A3B0UDT1_9ZZZZ</name>
<evidence type="ECO:0000259" key="10">
    <source>
        <dbReference type="PROSITE" id="PS52029"/>
    </source>
</evidence>
<evidence type="ECO:0000256" key="5">
    <source>
        <dbReference type="ARBA" id="ARBA00022801"/>
    </source>
</evidence>
<evidence type="ECO:0000256" key="1">
    <source>
        <dbReference type="ARBA" id="ARBA00004752"/>
    </source>
</evidence>
<dbReference type="PANTHER" id="PTHR30582:SF24">
    <property type="entry name" value="L,D-TRANSPEPTIDASE ERFK_SRFK-RELATED"/>
    <property type="match status" value="1"/>
</dbReference>
<dbReference type="GO" id="GO:0071555">
    <property type="term" value="P:cell wall organization"/>
    <property type="evidence" value="ECO:0007669"/>
    <property type="project" value="UniProtKB-KW"/>
</dbReference>
<dbReference type="GO" id="GO:0071972">
    <property type="term" value="F:peptidoglycan L,D-transpeptidase activity"/>
    <property type="evidence" value="ECO:0007669"/>
    <property type="project" value="TreeGrafter"/>
</dbReference>
<dbReference type="GO" id="GO:0005576">
    <property type="term" value="C:extracellular region"/>
    <property type="evidence" value="ECO:0007669"/>
    <property type="project" value="TreeGrafter"/>
</dbReference>
<keyword evidence="3" id="KW-0328">Glycosyltransferase</keyword>
<dbReference type="EMBL" id="UOEM01000107">
    <property type="protein sequence ID" value="VAW17716.1"/>
    <property type="molecule type" value="Genomic_DNA"/>
</dbReference>
<evidence type="ECO:0000256" key="3">
    <source>
        <dbReference type="ARBA" id="ARBA00022676"/>
    </source>
</evidence>
<reference evidence="11" key="1">
    <citation type="submission" date="2018-06" db="EMBL/GenBank/DDBJ databases">
        <authorList>
            <person name="Zhirakovskaya E."/>
        </authorList>
    </citation>
    <scope>NUCLEOTIDE SEQUENCE</scope>
</reference>
<dbReference type="AlphaFoldDB" id="A0A3B0UDT1"/>
<keyword evidence="6" id="KW-0133">Cell shape</keyword>
<dbReference type="GO" id="GO:0016757">
    <property type="term" value="F:glycosyltransferase activity"/>
    <property type="evidence" value="ECO:0007669"/>
    <property type="project" value="UniProtKB-KW"/>
</dbReference>
<keyword evidence="7" id="KW-0573">Peptidoglycan synthesis</keyword>
<feature type="region of interest" description="Disordered" evidence="9">
    <location>
        <begin position="142"/>
        <end position="165"/>
    </location>
</feature>
<dbReference type="UniPathway" id="UPA00219"/>
<dbReference type="InterPro" id="IPR005490">
    <property type="entry name" value="LD_TPept_cat_dom"/>
</dbReference>
<dbReference type="CDD" id="cd16913">
    <property type="entry name" value="YkuD_like"/>
    <property type="match status" value="1"/>
</dbReference>
<dbReference type="Gene3D" id="2.40.440.10">
    <property type="entry name" value="L,D-transpeptidase catalytic domain-like"/>
    <property type="match status" value="1"/>
</dbReference>
<dbReference type="SUPFAM" id="SSF141523">
    <property type="entry name" value="L,D-transpeptidase catalytic domain-like"/>
    <property type="match status" value="1"/>
</dbReference>
<evidence type="ECO:0000256" key="9">
    <source>
        <dbReference type="SAM" id="MobiDB-lite"/>
    </source>
</evidence>
<gene>
    <name evidence="11" type="ORF">MNBD_ALPHA09-1960</name>
</gene>
<proteinExistence type="inferred from homology"/>
<dbReference type="GO" id="GO:0008360">
    <property type="term" value="P:regulation of cell shape"/>
    <property type="evidence" value="ECO:0007669"/>
    <property type="project" value="UniProtKB-KW"/>
</dbReference>
<evidence type="ECO:0000256" key="6">
    <source>
        <dbReference type="ARBA" id="ARBA00022960"/>
    </source>
</evidence>
<comment type="similarity">
    <text evidence="2">Belongs to the YkuD family.</text>
</comment>
<evidence type="ECO:0000256" key="8">
    <source>
        <dbReference type="ARBA" id="ARBA00023316"/>
    </source>
</evidence>
<feature type="domain" description="L,D-TPase catalytic" evidence="10">
    <location>
        <begin position="183"/>
        <end position="316"/>
    </location>
</feature>
<accession>A0A3B0UDT1</accession>
<dbReference type="PANTHER" id="PTHR30582">
    <property type="entry name" value="L,D-TRANSPEPTIDASE"/>
    <property type="match status" value="1"/>
</dbReference>
<organism evidence="11">
    <name type="scientific">hydrothermal vent metagenome</name>
    <dbReference type="NCBI Taxonomy" id="652676"/>
    <lineage>
        <taxon>unclassified sequences</taxon>
        <taxon>metagenomes</taxon>
        <taxon>ecological metagenomes</taxon>
    </lineage>
</organism>
<sequence>MKACLTAVFSSVLLASVLVAPVAQAQEAAPEASPLLKWLSSLAPDAGTVESGSGVSTATVSVTPIPHPPAAKPNAEIKVAAATSPGIYAPRVYTVEDIFGTSAATATAKPEVRAPQDTVLVASAAPQVAPIAKKPVKARKKANMKTWKSKLKTASTSRKRSASGLDPKFDRTEVSYDTKYKVGTIVIDTDAKFLYLVQPEGKALRWGVGVGRQGFSWKGTAKIKRKAEWPTWTPPAAMRKREPWLPARMEGGPDNPLGARAMYLYKGGRDTLYRIHGTNNPATIGKAVSSGCIRLINDAVADLYDRTKMGATVVVL</sequence>
<keyword evidence="8" id="KW-0961">Cell wall biogenesis/degradation</keyword>
<keyword evidence="4" id="KW-0808">Transferase</keyword>
<evidence type="ECO:0000313" key="11">
    <source>
        <dbReference type="EMBL" id="VAW17716.1"/>
    </source>
</evidence>
<evidence type="ECO:0000256" key="4">
    <source>
        <dbReference type="ARBA" id="ARBA00022679"/>
    </source>
</evidence>
<dbReference type="PROSITE" id="PS52029">
    <property type="entry name" value="LD_TPASE"/>
    <property type="match status" value="1"/>
</dbReference>
<keyword evidence="5" id="KW-0378">Hydrolase</keyword>
<dbReference type="FunFam" id="2.40.440.10:FF:000002">
    <property type="entry name" value="L,D-transpeptidase ErfK/SrfK"/>
    <property type="match status" value="1"/>
</dbReference>
<feature type="compositionally biased region" description="Basic residues" evidence="9">
    <location>
        <begin position="142"/>
        <end position="161"/>
    </location>
</feature>
<protein>
    <recommendedName>
        <fullName evidence="10">L,D-TPase catalytic domain-containing protein</fullName>
    </recommendedName>
</protein>
<dbReference type="InterPro" id="IPR038063">
    <property type="entry name" value="Transpep_catalytic_dom"/>
</dbReference>
<comment type="pathway">
    <text evidence="1">Cell wall biogenesis; peptidoglycan biosynthesis.</text>
</comment>
<dbReference type="Pfam" id="PF03734">
    <property type="entry name" value="YkuD"/>
    <property type="match status" value="1"/>
</dbReference>
<evidence type="ECO:0000256" key="2">
    <source>
        <dbReference type="ARBA" id="ARBA00005992"/>
    </source>
</evidence>